<sequence>MELILDDVTYKNILQNISLSINDGDVIALIGANGAGKTTLLNIMMGLQRPSNGIVNLTEGKIAAVFQNNILDDELTVQQNLKCRIDDKVACADALTRTKDYEINPKYSYAHISGGQKRIVNYLRAMAERPSLLILDELTAGIDAGMRKKIWDELNEYVNRTKCGIIFTTHLLDEVENANKVLFLENGSIKYFGDINVFLQRMPKVKLVLAETKEVRYFDSPGHAVHFLENNHLENTDFEILKTSYTDLFQTMEEVNTYVR</sequence>
<keyword evidence="1" id="KW-0813">Transport</keyword>
<dbReference type="EMBL" id="RHGY01000001">
    <property type="protein sequence ID" value="RRG18747.1"/>
    <property type="molecule type" value="Genomic_DNA"/>
</dbReference>
<dbReference type="PROSITE" id="PS50893">
    <property type="entry name" value="ABC_TRANSPORTER_2"/>
    <property type="match status" value="1"/>
</dbReference>
<evidence type="ECO:0000259" key="4">
    <source>
        <dbReference type="PROSITE" id="PS50893"/>
    </source>
</evidence>
<dbReference type="GO" id="GO:0005524">
    <property type="term" value="F:ATP binding"/>
    <property type="evidence" value="ECO:0007669"/>
    <property type="project" value="UniProtKB-KW"/>
</dbReference>
<dbReference type="PANTHER" id="PTHR42711">
    <property type="entry name" value="ABC TRANSPORTER ATP-BINDING PROTEIN"/>
    <property type="match status" value="1"/>
</dbReference>
<name>A0A3P2RDK1_WEIVI</name>
<keyword evidence="3 5" id="KW-0067">ATP-binding</keyword>
<accession>A0A3P2RDK1</accession>
<evidence type="ECO:0000256" key="2">
    <source>
        <dbReference type="ARBA" id="ARBA00022741"/>
    </source>
</evidence>
<dbReference type="AlphaFoldDB" id="A0A3P2RDK1"/>
<gene>
    <name evidence="5" type="ORF">D3P96_01825</name>
</gene>
<protein>
    <submittedName>
        <fullName evidence="5">ABC transporter ATP-binding protein</fullName>
    </submittedName>
</protein>
<evidence type="ECO:0000313" key="5">
    <source>
        <dbReference type="EMBL" id="RRG18747.1"/>
    </source>
</evidence>
<dbReference type="PANTHER" id="PTHR42711:SF17">
    <property type="entry name" value="ABC TRANSPORTER ATP-BINDING PROTEIN"/>
    <property type="match status" value="1"/>
</dbReference>
<keyword evidence="2" id="KW-0547">Nucleotide-binding</keyword>
<proteinExistence type="predicted"/>
<evidence type="ECO:0000256" key="3">
    <source>
        <dbReference type="ARBA" id="ARBA00022840"/>
    </source>
</evidence>
<dbReference type="GO" id="GO:0016887">
    <property type="term" value="F:ATP hydrolysis activity"/>
    <property type="evidence" value="ECO:0007669"/>
    <property type="project" value="InterPro"/>
</dbReference>
<dbReference type="OrthoDB" id="9776369at2"/>
<organism evidence="5 6">
    <name type="scientific">Weissella viridescens</name>
    <name type="common">Lactobacillus viridescens</name>
    <dbReference type="NCBI Taxonomy" id="1629"/>
    <lineage>
        <taxon>Bacteria</taxon>
        <taxon>Bacillati</taxon>
        <taxon>Bacillota</taxon>
        <taxon>Bacilli</taxon>
        <taxon>Lactobacillales</taxon>
        <taxon>Lactobacillaceae</taxon>
        <taxon>Weissella</taxon>
    </lineage>
</organism>
<feature type="domain" description="ABC transporter" evidence="4">
    <location>
        <begin position="3"/>
        <end position="211"/>
    </location>
</feature>
<evidence type="ECO:0000256" key="1">
    <source>
        <dbReference type="ARBA" id="ARBA00022448"/>
    </source>
</evidence>
<dbReference type="Gene3D" id="3.40.50.300">
    <property type="entry name" value="P-loop containing nucleotide triphosphate hydrolases"/>
    <property type="match status" value="1"/>
</dbReference>
<evidence type="ECO:0000313" key="6">
    <source>
        <dbReference type="Proteomes" id="UP000275836"/>
    </source>
</evidence>
<dbReference type="InterPro" id="IPR003439">
    <property type="entry name" value="ABC_transporter-like_ATP-bd"/>
</dbReference>
<dbReference type="RefSeq" id="WP_124942686.1">
    <property type="nucleotide sequence ID" value="NZ_RHGY01000001.1"/>
</dbReference>
<dbReference type="Proteomes" id="UP000275836">
    <property type="component" value="Unassembled WGS sequence"/>
</dbReference>
<dbReference type="SMART" id="SM00382">
    <property type="entry name" value="AAA"/>
    <property type="match status" value="1"/>
</dbReference>
<dbReference type="InterPro" id="IPR003593">
    <property type="entry name" value="AAA+_ATPase"/>
</dbReference>
<dbReference type="InterPro" id="IPR050763">
    <property type="entry name" value="ABC_transporter_ATP-binding"/>
</dbReference>
<comment type="caution">
    <text evidence="5">The sequence shown here is derived from an EMBL/GenBank/DDBJ whole genome shotgun (WGS) entry which is preliminary data.</text>
</comment>
<dbReference type="Pfam" id="PF00005">
    <property type="entry name" value="ABC_tran"/>
    <property type="match status" value="1"/>
</dbReference>
<dbReference type="CDD" id="cd03230">
    <property type="entry name" value="ABC_DR_subfamily_A"/>
    <property type="match status" value="1"/>
</dbReference>
<dbReference type="InterPro" id="IPR027417">
    <property type="entry name" value="P-loop_NTPase"/>
</dbReference>
<reference evidence="5 6" key="1">
    <citation type="submission" date="2018-10" db="EMBL/GenBank/DDBJ databases">
        <title>Draft genome sequence of Weissella viridescens UCO-SMC3.</title>
        <authorList>
            <person name="Garcia-Cancino A."/>
            <person name="Espinoza-Monje M."/>
            <person name="Albarracin L."/>
            <person name="Garcia-Castillo V."/>
            <person name="Campos-Martin J."/>
            <person name="Nakano Y."/>
            <person name="Guitierrez-Zamorano C."/>
            <person name="Ikeda-Ohtsubo W."/>
            <person name="Morita H."/>
            <person name="Kitazawa H."/>
            <person name="Villena J."/>
        </authorList>
    </citation>
    <scope>NUCLEOTIDE SEQUENCE [LARGE SCALE GENOMIC DNA]</scope>
    <source>
        <strain evidence="5 6">UCO-SMC3</strain>
    </source>
</reference>
<dbReference type="SUPFAM" id="SSF52540">
    <property type="entry name" value="P-loop containing nucleoside triphosphate hydrolases"/>
    <property type="match status" value="1"/>
</dbReference>